<dbReference type="CDD" id="cd05233">
    <property type="entry name" value="SDR_c"/>
    <property type="match status" value="1"/>
</dbReference>
<dbReference type="InterPro" id="IPR002347">
    <property type="entry name" value="SDR_fam"/>
</dbReference>
<dbReference type="RefSeq" id="WP_341541664.1">
    <property type="nucleotide sequence ID" value="NZ_JBAKAP010000001.1"/>
</dbReference>
<dbReference type="InterPro" id="IPR057326">
    <property type="entry name" value="KR_dom"/>
</dbReference>
<dbReference type="PANTHER" id="PTHR42760">
    <property type="entry name" value="SHORT-CHAIN DEHYDROGENASES/REDUCTASES FAMILY MEMBER"/>
    <property type="match status" value="1"/>
</dbReference>
<accession>A0ABU9GAE3</accession>
<dbReference type="PRINTS" id="PR00080">
    <property type="entry name" value="SDRFAMILY"/>
</dbReference>
<dbReference type="PRINTS" id="PR00081">
    <property type="entry name" value="GDHRDH"/>
</dbReference>
<comment type="caution">
    <text evidence="4">The sequence shown here is derived from an EMBL/GenBank/DDBJ whole genome shotgun (WGS) entry which is preliminary data.</text>
</comment>
<feature type="domain" description="Ketoreductase" evidence="3">
    <location>
        <begin position="25"/>
        <end position="206"/>
    </location>
</feature>
<dbReference type="SUPFAM" id="SSF51735">
    <property type="entry name" value="NAD(P)-binding Rossmann-fold domains"/>
    <property type="match status" value="1"/>
</dbReference>
<dbReference type="EC" id="1.-.-.-" evidence="4"/>
<organism evidence="4 5">
    <name type="scientific">Cobetia marina</name>
    <name type="common">Deleya marina</name>
    <dbReference type="NCBI Taxonomy" id="28258"/>
    <lineage>
        <taxon>Bacteria</taxon>
        <taxon>Pseudomonadati</taxon>
        <taxon>Pseudomonadota</taxon>
        <taxon>Gammaproteobacteria</taxon>
        <taxon>Oceanospirillales</taxon>
        <taxon>Halomonadaceae</taxon>
        <taxon>Cobetia</taxon>
    </lineage>
</organism>
<proteinExistence type="inferred from homology"/>
<keyword evidence="5" id="KW-1185">Reference proteome</keyword>
<evidence type="ECO:0000313" key="5">
    <source>
        <dbReference type="Proteomes" id="UP001378242"/>
    </source>
</evidence>
<gene>
    <name evidence="4" type="ORF">V6243_01275</name>
</gene>
<dbReference type="EMBL" id="JBAKAP010000001">
    <property type="protein sequence ID" value="MEL0615443.1"/>
    <property type="molecule type" value="Genomic_DNA"/>
</dbReference>
<dbReference type="SMART" id="SM00822">
    <property type="entry name" value="PKS_KR"/>
    <property type="match status" value="1"/>
</dbReference>
<comment type="similarity">
    <text evidence="1">Belongs to the short-chain dehydrogenases/reductases (SDR) family.</text>
</comment>
<dbReference type="PROSITE" id="PS00061">
    <property type="entry name" value="ADH_SHORT"/>
    <property type="match status" value="1"/>
</dbReference>
<dbReference type="Gene3D" id="3.40.50.720">
    <property type="entry name" value="NAD(P)-binding Rossmann-like Domain"/>
    <property type="match status" value="1"/>
</dbReference>
<evidence type="ECO:0000256" key="1">
    <source>
        <dbReference type="ARBA" id="ARBA00006484"/>
    </source>
</evidence>
<reference evidence="4 5" key="1">
    <citation type="submission" date="2024-02" db="EMBL/GenBank/DDBJ databases">
        <title>Bacteria isolated from the canopy kelp, Nereocystis luetkeana.</title>
        <authorList>
            <person name="Pfister C.A."/>
            <person name="Younker I.T."/>
            <person name="Light S.H."/>
        </authorList>
    </citation>
    <scope>NUCLEOTIDE SEQUENCE [LARGE SCALE GENOMIC DNA]</scope>
    <source>
        <strain evidence="4 5">TI.5.07</strain>
    </source>
</reference>
<dbReference type="Pfam" id="PF13561">
    <property type="entry name" value="adh_short_C2"/>
    <property type="match status" value="1"/>
</dbReference>
<evidence type="ECO:0000259" key="3">
    <source>
        <dbReference type="SMART" id="SM00822"/>
    </source>
</evidence>
<sequence>MTRTTSLHTELPAFADFRYPDLAGASVFITGGGSGIGAALTEGFLAQGAKVAFVGLSDASEFCDAMEARYANRPLFIRCNIQDIEALQAAVAQAREAHGPIGVLVNNAARDTRHTLEEWTVEQWDESIATNLRPQFFTAQAVAADMRALGGGAIINLSSNSYMLGLGGYPTYVTAKAGIMGLTKALARELGPDAIRVNCLIPGWVMTERQRELWVNDKDLNECIDQQCLKEAIPVEDMINPCLFLASTASRMMTGQPMVVDGGRV</sequence>
<dbReference type="Proteomes" id="UP001378242">
    <property type="component" value="Unassembled WGS sequence"/>
</dbReference>
<keyword evidence="2 4" id="KW-0560">Oxidoreductase</keyword>
<protein>
    <submittedName>
        <fullName evidence="4">SDR family oxidoreductase</fullName>
        <ecNumber evidence="4">1.-.-.-</ecNumber>
    </submittedName>
</protein>
<dbReference type="GO" id="GO:0016491">
    <property type="term" value="F:oxidoreductase activity"/>
    <property type="evidence" value="ECO:0007669"/>
    <property type="project" value="UniProtKB-KW"/>
</dbReference>
<dbReference type="InterPro" id="IPR020904">
    <property type="entry name" value="Sc_DH/Rdtase_CS"/>
</dbReference>
<name>A0ABU9GAE3_COBMA</name>
<evidence type="ECO:0000256" key="2">
    <source>
        <dbReference type="ARBA" id="ARBA00023002"/>
    </source>
</evidence>
<evidence type="ECO:0000313" key="4">
    <source>
        <dbReference type="EMBL" id="MEL0615443.1"/>
    </source>
</evidence>
<dbReference type="InterPro" id="IPR036291">
    <property type="entry name" value="NAD(P)-bd_dom_sf"/>
</dbReference>
<dbReference type="PANTHER" id="PTHR42760:SF133">
    <property type="entry name" value="3-OXOACYL-[ACYL-CARRIER-PROTEIN] REDUCTASE"/>
    <property type="match status" value="1"/>
</dbReference>